<dbReference type="RefSeq" id="WP_153377179.1">
    <property type="nucleotide sequence ID" value="NZ_JBITTT010000005.1"/>
</dbReference>
<dbReference type="PROSITE" id="PS00070">
    <property type="entry name" value="ALDEHYDE_DEHYDR_CYS"/>
    <property type="match status" value="1"/>
</dbReference>
<dbReference type="InterPro" id="IPR029510">
    <property type="entry name" value="Ald_DH_CS_GLU"/>
</dbReference>
<comment type="caution">
    <text evidence="6">The sequence shown here is derived from an EMBL/GenBank/DDBJ whole genome shotgun (WGS) entry which is preliminary data.</text>
</comment>
<dbReference type="GO" id="GO:0016620">
    <property type="term" value="F:oxidoreductase activity, acting on the aldehyde or oxo group of donors, NAD or NADP as acceptor"/>
    <property type="evidence" value="ECO:0007669"/>
    <property type="project" value="InterPro"/>
</dbReference>
<sequence>MAATSEFENRLFIDNQWVDAANGATLATINPSTGQVLTEVAAAGSEDVDRAVCAAQRAFEGHWGATDGAERGRLLYRLADLVERDAAWIARLESIDNGKLLGMARQADVPNLVRTLRYFAGHADKLDGRSIAVPDMFGRPVLAYTVREPLGVIGAIAAYNAPTLYVGWKAAAALAAGNTLVFKPAEEAPLSTLHIASLVAEAGFPAGVFNVVPGAGPIAGSALAQHRHVAKLSFTGSGAVGRVLAAQAAESLKPLTLELGGKAAQLVLDSADLALSAETLAMGFLANQGQICAAGTRLLVHRSRVDELVERLLAIIEAQVLGDALEPLSTLGPVISERARERILQHCRAGEAQGAHKVCGGQAVDRPGFFVEPTLFVADNQMSIARQEIFGPVACVIPFDDIDHAVAMANDSPFGLSAGIFTRELSEGHRIARQLRTGAVWLNGFGLIDPALPWGGIKGSGYGRENGPNALDDVTHEKVVTALL</sequence>
<dbReference type="EMBL" id="WIWC01000001">
    <property type="protein sequence ID" value="MQT78530.1"/>
    <property type="molecule type" value="Genomic_DNA"/>
</dbReference>
<evidence type="ECO:0000256" key="2">
    <source>
        <dbReference type="ARBA" id="ARBA00023002"/>
    </source>
</evidence>
<evidence type="ECO:0000256" key="1">
    <source>
        <dbReference type="ARBA" id="ARBA00009986"/>
    </source>
</evidence>
<dbReference type="Gene3D" id="3.40.605.10">
    <property type="entry name" value="Aldehyde Dehydrogenase, Chain A, domain 1"/>
    <property type="match status" value="1"/>
</dbReference>
<dbReference type="InterPro" id="IPR015590">
    <property type="entry name" value="Aldehyde_DH_dom"/>
</dbReference>
<organism evidence="6">
    <name type="scientific">Pseudomonas helleri</name>
    <dbReference type="NCBI Taxonomy" id="1608996"/>
    <lineage>
        <taxon>Bacteria</taxon>
        <taxon>Pseudomonadati</taxon>
        <taxon>Pseudomonadota</taxon>
        <taxon>Gammaproteobacteria</taxon>
        <taxon>Pseudomonadales</taxon>
        <taxon>Pseudomonadaceae</taxon>
        <taxon>Pseudomonas</taxon>
    </lineage>
</organism>
<accession>A0A6A7YT95</accession>
<dbReference type="InterPro" id="IPR016163">
    <property type="entry name" value="Ald_DH_C"/>
</dbReference>
<evidence type="ECO:0000256" key="4">
    <source>
        <dbReference type="RuleBase" id="RU003345"/>
    </source>
</evidence>
<evidence type="ECO:0000313" key="6">
    <source>
        <dbReference type="EMBL" id="MQT78530.1"/>
    </source>
</evidence>
<evidence type="ECO:0000256" key="3">
    <source>
        <dbReference type="PROSITE-ProRule" id="PRU10007"/>
    </source>
</evidence>
<feature type="domain" description="Aldehyde dehydrogenase" evidence="5">
    <location>
        <begin position="17"/>
        <end position="480"/>
    </location>
</feature>
<proteinExistence type="inferred from homology"/>
<gene>
    <name evidence="7" type="ORF">GHN41_03760</name>
    <name evidence="6" type="ORF">GHN86_00410</name>
    <name evidence="8" type="ORF">GHO29_01800</name>
</gene>
<dbReference type="PANTHER" id="PTHR11699">
    <property type="entry name" value="ALDEHYDE DEHYDROGENASE-RELATED"/>
    <property type="match status" value="1"/>
</dbReference>
<dbReference type="OrthoDB" id="9812625at2"/>
<evidence type="ECO:0000313" key="10">
    <source>
        <dbReference type="Proteomes" id="UP000443000"/>
    </source>
</evidence>
<evidence type="ECO:0000313" key="9">
    <source>
        <dbReference type="Proteomes" id="UP000437970"/>
    </source>
</evidence>
<dbReference type="SUPFAM" id="SSF53720">
    <property type="entry name" value="ALDH-like"/>
    <property type="match status" value="1"/>
</dbReference>
<dbReference type="Gene3D" id="3.40.309.10">
    <property type="entry name" value="Aldehyde Dehydrogenase, Chain A, domain 2"/>
    <property type="match status" value="1"/>
</dbReference>
<dbReference type="InterPro" id="IPR016162">
    <property type="entry name" value="Ald_DH_N"/>
</dbReference>
<protein>
    <submittedName>
        <fullName evidence="6">Aldehyde dehydrogenase family protein</fullName>
    </submittedName>
</protein>
<dbReference type="InterPro" id="IPR016160">
    <property type="entry name" value="Ald_DH_CS_CYS"/>
</dbReference>
<feature type="active site" evidence="3">
    <location>
        <position position="258"/>
    </location>
</feature>
<reference evidence="9 10" key="1">
    <citation type="submission" date="2019-10" db="EMBL/GenBank/DDBJ databases">
        <title>Evaluation of single-gene subtyping targets for Pseudomonas.</title>
        <authorList>
            <person name="Reichler S.J."/>
            <person name="Orsi R.H."/>
            <person name="Wiedmann M."/>
            <person name="Martin N.H."/>
            <person name="Murphy S.I."/>
        </authorList>
    </citation>
    <scope>NUCLEOTIDE SEQUENCE</scope>
    <source>
        <strain evidence="7 10">FSL R10-1594</strain>
        <strain evidence="8 9">FSL R10-1984</strain>
        <strain evidence="6">FSL R10-2339</strain>
    </source>
</reference>
<name>A0A6A7YT95_9PSED</name>
<dbReference type="InterPro" id="IPR016161">
    <property type="entry name" value="Ald_DH/histidinol_DH"/>
</dbReference>
<dbReference type="Proteomes" id="UP000437970">
    <property type="component" value="Unassembled WGS sequence"/>
</dbReference>
<dbReference type="PROSITE" id="PS00687">
    <property type="entry name" value="ALDEHYDE_DEHYDR_GLU"/>
    <property type="match status" value="1"/>
</dbReference>
<keyword evidence="2 4" id="KW-0560">Oxidoreductase</keyword>
<evidence type="ECO:0000313" key="8">
    <source>
        <dbReference type="EMBL" id="MQU25202.1"/>
    </source>
</evidence>
<evidence type="ECO:0000313" key="7">
    <source>
        <dbReference type="EMBL" id="MQU15564.1"/>
    </source>
</evidence>
<dbReference type="FunFam" id="3.40.605.10:FF:000007">
    <property type="entry name" value="NAD/NADP-dependent betaine aldehyde dehydrogenase"/>
    <property type="match status" value="1"/>
</dbReference>
<evidence type="ECO:0000259" key="5">
    <source>
        <dbReference type="Pfam" id="PF00171"/>
    </source>
</evidence>
<dbReference type="EMBL" id="WIVW01000001">
    <property type="protein sequence ID" value="MQU25202.1"/>
    <property type="molecule type" value="Genomic_DNA"/>
</dbReference>
<dbReference type="Pfam" id="PF00171">
    <property type="entry name" value="Aldedh"/>
    <property type="match status" value="1"/>
</dbReference>
<dbReference type="EMBL" id="WIVT01000003">
    <property type="protein sequence ID" value="MQU15564.1"/>
    <property type="molecule type" value="Genomic_DNA"/>
</dbReference>
<dbReference type="AlphaFoldDB" id="A0A6A7YT95"/>
<dbReference type="Proteomes" id="UP000443000">
    <property type="component" value="Unassembled WGS sequence"/>
</dbReference>
<comment type="similarity">
    <text evidence="1 4">Belongs to the aldehyde dehydrogenase family.</text>
</comment>